<accession>A0A3P1TCX4</accession>
<name>A0A3P1TCX4_9ACTN</name>
<evidence type="ECO:0000313" key="2">
    <source>
        <dbReference type="EMBL" id="RRD07138.1"/>
    </source>
</evidence>
<dbReference type="SUPFAM" id="SSF51338">
    <property type="entry name" value="Composite domain of metallo-dependent hydrolases"/>
    <property type="match status" value="1"/>
</dbReference>
<dbReference type="Gene3D" id="3.20.20.140">
    <property type="entry name" value="Metal-dependent hydrolases"/>
    <property type="match status" value="1"/>
</dbReference>
<dbReference type="Gene3D" id="3.10.310.70">
    <property type="match status" value="1"/>
</dbReference>
<dbReference type="RefSeq" id="WP_124841949.1">
    <property type="nucleotide sequence ID" value="NZ_RQZG01000001.1"/>
</dbReference>
<feature type="domain" description="Amidohydrolase 3" evidence="1">
    <location>
        <begin position="45"/>
        <end position="430"/>
    </location>
</feature>
<dbReference type="Gene3D" id="2.30.40.10">
    <property type="entry name" value="Urease, subunit C, domain 1"/>
    <property type="match status" value="1"/>
</dbReference>
<protein>
    <submittedName>
        <fullName evidence="2">Amidohydrolase</fullName>
    </submittedName>
</protein>
<evidence type="ECO:0000313" key="3">
    <source>
        <dbReference type="Proteomes" id="UP000280819"/>
    </source>
</evidence>
<dbReference type="PANTHER" id="PTHR22642">
    <property type="entry name" value="IMIDAZOLONEPROPIONASE"/>
    <property type="match status" value="1"/>
</dbReference>
<proteinExistence type="predicted"/>
<sequence length="464" mass="49745">MQSYRISRVRPVIGAWRDVLVDVTVTGGLIAAISPSTGRADGDLDADGSELWPGLWDHHVHFSTHALIGQALPLSPDASMAEVLATVRHAITPQTTHLIGFGFRSATWPDPPSAPALDEVTALPVALMSRDLHSLWCNTTGLALAGQPRHPTGFLVEEEAFAAIRHIMATRPDLVDEAVRTAEQEAAARGIVGIVDLEMDWAVSAWRRRAGQRTPALRVEAATYPEHLDDLLALGLPHGHEVAPGVRIGALKIIADGAMGSRTAHCTDPYPTPLPGLPHGRVNLAPEDLQELLARAHRAGLHAAVHAIGDAACHLVLNAFEVTGARGSVEHAQCVRHTDLPRFAALGVAASIQPQHQLDDAGVVERIWPTALNRAYPMLDLLRAGAALRLGSDAPVAPLDPWRTLEAACRRPFRTDQALPLEAALRASSRTDLEVGQTADLVIAARPGEVRWTMLGGRITHHSN</sequence>
<dbReference type="Pfam" id="PF07969">
    <property type="entry name" value="Amidohydro_3"/>
    <property type="match status" value="1"/>
</dbReference>
<dbReference type="AlphaFoldDB" id="A0A3P1TCX4"/>
<dbReference type="GO" id="GO:0016810">
    <property type="term" value="F:hydrolase activity, acting on carbon-nitrogen (but not peptide) bonds"/>
    <property type="evidence" value="ECO:0007669"/>
    <property type="project" value="InterPro"/>
</dbReference>
<dbReference type="OrthoDB" id="3238066at2"/>
<dbReference type="PANTHER" id="PTHR22642:SF2">
    <property type="entry name" value="PROTEIN LONG AFTER FAR-RED 3"/>
    <property type="match status" value="1"/>
</dbReference>
<dbReference type="EMBL" id="RQZG01000001">
    <property type="protein sequence ID" value="RRD07138.1"/>
    <property type="molecule type" value="Genomic_DNA"/>
</dbReference>
<dbReference type="InterPro" id="IPR013108">
    <property type="entry name" value="Amidohydro_3"/>
</dbReference>
<organism evidence="2 3">
    <name type="scientific">Arachnia propionica</name>
    <dbReference type="NCBI Taxonomy" id="1750"/>
    <lineage>
        <taxon>Bacteria</taxon>
        <taxon>Bacillati</taxon>
        <taxon>Actinomycetota</taxon>
        <taxon>Actinomycetes</taxon>
        <taxon>Propionibacteriales</taxon>
        <taxon>Propionibacteriaceae</taxon>
        <taxon>Arachnia</taxon>
    </lineage>
</organism>
<reference evidence="2 3" key="1">
    <citation type="submission" date="2018-11" db="EMBL/GenBank/DDBJ databases">
        <title>Genomes From Bacteria Associated with the Canine Oral Cavity: a Test Case for Automated Genome-Based Taxonomic Assignment.</title>
        <authorList>
            <person name="Coil D.A."/>
            <person name="Jospin G."/>
            <person name="Darling A.E."/>
            <person name="Wallis C."/>
            <person name="Davis I.J."/>
            <person name="Harris S."/>
            <person name="Eisen J.A."/>
            <person name="Holcombe L.J."/>
            <person name="O'Flynn C."/>
        </authorList>
    </citation>
    <scope>NUCLEOTIDE SEQUENCE [LARGE SCALE GENOMIC DNA]</scope>
    <source>
        <strain evidence="2 3">OH887_COT-365</strain>
    </source>
</reference>
<comment type="caution">
    <text evidence="2">The sequence shown here is derived from an EMBL/GenBank/DDBJ whole genome shotgun (WGS) entry which is preliminary data.</text>
</comment>
<evidence type="ECO:0000259" key="1">
    <source>
        <dbReference type="Pfam" id="PF07969"/>
    </source>
</evidence>
<dbReference type="InterPro" id="IPR032466">
    <property type="entry name" value="Metal_Hydrolase"/>
</dbReference>
<keyword evidence="2" id="KW-0378">Hydrolase</keyword>
<dbReference type="SUPFAM" id="SSF51556">
    <property type="entry name" value="Metallo-dependent hydrolases"/>
    <property type="match status" value="1"/>
</dbReference>
<gene>
    <name evidence="2" type="ORF">EII34_01245</name>
</gene>
<dbReference type="Proteomes" id="UP000280819">
    <property type="component" value="Unassembled WGS sequence"/>
</dbReference>
<dbReference type="InterPro" id="IPR011059">
    <property type="entry name" value="Metal-dep_hydrolase_composite"/>
</dbReference>